<feature type="signal peptide" evidence="1">
    <location>
        <begin position="1"/>
        <end position="20"/>
    </location>
</feature>
<feature type="chain" id="PRO_5003156795" evidence="1">
    <location>
        <begin position="21"/>
        <end position="503"/>
    </location>
</feature>
<dbReference type="Proteomes" id="UP000000311">
    <property type="component" value="Unassembled WGS sequence"/>
</dbReference>
<reference evidence="2 3" key="1">
    <citation type="journal article" date="2010" name="Science">
        <title>Genomic comparison of the ants Camponotus floridanus and Harpegnathos saltator.</title>
        <authorList>
            <person name="Bonasio R."/>
            <person name="Zhang G."/>
            <person name="Ye C."/>
            <person name="Mutti N.S."/>
            <person name="Fang X."/>
            <person name="Qin N."/>
            <person name="Donahue G."/>
            <person name="Yang P."/>
            <person name="Li Q."/>
            <person name="Li C."/>
            <person name="Zhang P."/>
            <person name="Huang Z."/>
            <person name="Berger S.L."/>
            <person name="Reinberg D."/>
            <person name="Wang J."/>
            <person name="Liebig J."/>
        </authorList>
    </citation>
    <scope>NUCLEOTIDE SEQUENCE [LARGE SCALE GENOMIC DNA]</scope>
    <source>
        <strain evidence="3">C129</strain>
    </source>
</reference>
<gene>
    <name evidence="2" type="ORF">EAG_14394</name>
</gene>
<dbReference type="KEGG" id="cfo:105250582"/>
<dbReference type="InParanoid" id="E2ABN4"/>
<sequence length="503" mass="58117">MKWILLLAIIVIIQYGEVAGYPSKMISENHPIEHTPADKNKKTPESICEYCHLSEEIIRAAYEEAMKKKQTVDIFGYHKSPFEDIFLPRSARSPGMAQYLSNSFDDNLARIKEKLDVLERQYQFFNEFSHNAEAIGEKRQQIDQISLTTELRKYIFYFDFLSNPLLAESVSDQWTKKFDDDIDYVKNNLGSLKTNYELVIDHLKEIRATKEQQTGHMFVHHGSFWGEPIKDMIQSRSTRSAYLTDSFNDLFHFIRTTLENLEKSYKDINKLLQAEVNEEKGEQTDPIPSSVKLDIMGTPWTLESPEVYMILSRLNRLFDSDIVNIEENLEVLKIKFRFVINQLKEIAANSPENKKEYPSPSESIVSNNNTQETVTQTTIIPTPDESTNTQKPVPIKHDDKKDKLVDEKDPLHTPEIAPTNKTPENVIIPIESTIFEKLELTTIKNEEKPEQFEQEAENMFISITNNNETFEAPIALDKKIIINPDNPEDSITFGQLVRLLNTT</sequence>
<dbReference type="OrthoDB" id="7553907at2759"/>
<evidence type="ECO:0000313" key="2">
    <source>
        <dbReference type="EMBL" id="EFN69136.1"/>
    </source>
</evidence>
<evidence type="ECO:0000256" key="1">
    <source>
        <dbReference type="SAM" id="SignalP"/>
    </source>
</evidence>
<keyword evidence="1" id="KW-0732">Signal</keyword>
<name>E2ABN4_CAMFO</name>
<dbReference type="EMBL" id="GL438334">
    <property type="protein sequence ID" value="EFN69136.1"/>
    <property type="molecule type" value="Genomic_DNA"/>
</dbReference>
<evidence type="ECO:0000313" key="3">
    <source>
        <dbReference type="Proteomes" id="UP000000311"/>
    </source>
</evidence>
<dbReference type="AlphaFoldDB" id="E2ABN4"/>
<protein>
    <submittedName>
        <fullName evidence="2">Uncharacterized protein</fullName>
    </submittedName>
</protein>
<accession>E2ABN4</accession>
<keyword evidence="3" id="KW-1185">Reference proteome</keyword>
<proteinExistence type="predicted"/>
<organism evidence="3">
    <name type="scientific">Camponotus floridanus</name>
    <name type="common">Florida carpenter ant</name>
    <dbReference type="NCBI Taxonomy" id="104421"/>
    <lineage>
        <taxon>Eukaryota</taxon>
        <taxon>Metazoa</taxon>
        <taxon>Ecdysozoa</taxon>
        <taxon>Arthropoda</taxon>
        <taxon>Hexapoda</taxon>
        <taxon>Insecta</taxon>
        <taxon>Pterygota</taxon>
        <taxon>Neoptera</taxon>
        <taxon>Endopterygota</taxon>
        <taxon>Hymenoptera</taxon>
        <taxon>Apocrita</taxon>
        <taxon>Aculeata</taxon>
        <taxon>Formicoidea</taxon>
        <taxon>Formicidae</taxon>
        <taxon>Formicinae</taxon>
        <taxon>Camponotus</taxon>
    </lineage>
</organism>